<dbReference type="EMBL" id="KB908537">
    <property type="protein sequence ID" value="EOA88376.1"/>
    <property type="molecule type" value="Genomic_DNA"/>
</dbReference>
<dbReference type="AlphaFoldDB" id="R0IUR0"/>
<reference evidence="2 3" key="1">
    <citation type="journal article" date="2012" name="PLoS Pathog.">
        <title>Diverse lifestyles and strategies of plant pathogenesis encoded in the genomes of eighteen Dothideomycetes fungi.</title>
        <authorList>
            <person name="Ohm R.A."/>
            <person name="Feau N."/>
            <person name="Henrissat B."/>
            <person name="Schoch C.L."/>
            <person name="Horwitz B.A."/>
            <person name="Barry K.W."/>
            <person name="Condon B.J."/>
            <person name="Copeland A.C."/>
            <person name="Dhillon B."/>
            <person name="Glaser F."/>
            <person name="Hesse C.N."/>
            <person name="Kosti I."/>
            <person name="LaButti K."/>
            <person name="Lindquist E.A."/>
            <person name="Lucas S."/>
            <person name="Salamov A.A."/>
            <person name="Bradshaw R.E."/>
            <person name="Ciuffetti L."/>
            <person name="Hamelin R.C."/>
            <person name="Kema G.H.J."/>
            <person name="Lawrence C."/>
            <person name="Scott J.A."/>
            <person name="Spatafora J.W."/>
            <person name="Turgeon B.G."/>
            <person name="de Wit P.J.G.M."/>
            <person name="Zhong S."/>
            <person name="Goodwin S.B."/>
            <person name="Grigoriev I.V."/>
        </authorList>
    </citation>
    <scope>NUCLEOTIDE SEQUENCE [LARGE SCALE GENOMIC DNA]</scope>
    <source>
        <strain evidence="3">28A</strain>
    </source>
</reference>
<reference evidence="2 3" key="2">
    <citation type="journal article" date="2013" name="PLoS Genet.">
        <title>Comparative genome structure, secondary metabolite, and effector coding capacity across Cochliobolus pathogens.</title>
        <authorList>
            <person name="Condon B.J."/>
            <person name="Leng Y."/>
            <person name="Wu D."/>
            <person name="Bushley K.E."/>
            <person name="Ohm R.A."/>
            <person name="Otillar R."/>
            <person name="Martin J."/>
            <person name="Schackwitz W."/>
            <person name="Grimwood J."/>
            <person name="MohdZainudin N."/>
            <person name="Xue C."/>
            <person name="Wang R."/>
            <person name="Manning V.A."/>
            <person name="Dhillon B."/>
            <person name="Tu Z.J."/>
            <person name="Steffenson B.J."/>
            <person name="Salamov A."/>
            <person name="Sun H."/>
            <person name="Lowry S."/>
            <person name="LaButti K."/>
            <person name="Han J."/>
            <person name="Copeland A."/>
            <person name="Lindquist E."/>
            <person name="Barry K."/>
            <person name="Schmutz J."/>
            <person name="Baker S.E."/>
            <person name="Ciuffetti L.M."/>
            <person name="Grigoriev I.V."/>
            <person name="Zhong S."/>
            <person name="Turgeon B.G."/>
        </authorList>
    </citation>
    <scope>NUCLEOTIDE SEQUENCE [LARGE SCALE GENOMIC DNA]</scope>
    <source>
        <strain evidence="3">28A</strain>
    </source>
</reference>
<feature type="region of interest" description="Disordered" evidence="1">
    <location>
        <begin position="46"/>
        <end position="209"/>
    </location>
</feature>
<feature type="compositionally biased region" description="Acidic residues" evidence="1">
    <location>
        <begin position="169"/>
        <end position="194"/>
    </location>
</feature>
<accession>R0IUR0</accession>
<proteinExistence type="predicted"/>
<protein>
    <submittedName>
        <fullName evidence="2">Uncharacterized protein</fullName>
    </submittedName>
</protein>
<organism evidence="2 3">
    <name type="scientific">Exserohilum turcicum (strain 28A)</name>
    <name type="common">Northern leaf blight fungus</name>
    <name type="synonym">Setosphaeria turcica</name>
    <dbReference type="NCBI Taxonomy" id="671987"/>
    <lineage>
        <taxon>Eukaryota</taxon>
        <taxon>Fungi</taxon>
        <taxon>Dikarya</taxon>
        <taxon>Ascomycota</taxon>
        <taxon>Pezizomycotina</taxon>
        <taxon>Dothideomycetes</taxon>
        <taxon>Pleosporomycetidae</taxon>
        <taxon>Pleosporales</taxon>
        <taxon>Pleosporineae</taxon>
        <taxon>Pleosporaceae</taxon>
        <taxon>Exserohilum</taxon>
    </lineage>
</organism>
<gene>
    <name evidence="2" type="ORF">SETTUDRAFT_38434</name>
</gene>
<dbReference type="HOGENOM" id="CLU_839813_0_0_1"/>
<dbReference type="eggNOG" id="ENOG502R1AV">
    <property type="taxonomic scope" value="Eukaryota"/>
</dbReference>
<name>R0IUR0_EXST2</name>
<evidence type="ECO:0000313" key="3">
    <source>
        <dbReference type="Proteomes" id="UP000016935"/>
    </source>
</evidence>
<dbReference type="OrthoDB" id="3693676at2759"/>
<dbReference type="GeneID" id="19404352"/>
<feature type="compositionally biased region" description="Basic and acidic residues" evidence="1">
    <location>
        <begin position="141"/>
        <end position="154"/>
    </location>
</feature>
<evidence type="ECO:0000313" key="2">
    <source>
        <dbReference type="EMBL" id="EOA88376.1"/>
    </source>
</evidence>
<feature type="compositionally biased region" description="Low complexity" evidence="1">
    <location>
        <begin position="1"/>
        <end position="12"/>
    </location>
</feature>
<dbReference type="RefSeq" id="XP_008023734.1">
    <property type="nucleotide sequence ID" value="XM_008025543.1"/>
</dbReference>
<feature type="region of interest" description="Disordered" evidence="1">
    <location>
        <begin position="1"/>
        <end position="25"/>
    </location>
</feature>
<keyword evidence="3" id="KW-1185">Reference proteome</keyword>
<dbReference type="Proteomes" id="UP000016935">
    <property type="component" value="Unassembled WGS sequence"/>
</dbReference>
<sequence length="331" mass="36958">MSSATASSTTRSYRPRSTRGPHIAFNGDVFQVRRSARLAKKALMRAQQKNMVDDNVDGCIHSNDRDRSIVVRAPQKANRPRKIRPSSPRTSALVDDMASESTNSSRDSSTESESDTESEPDSQDETTHLSPDNMHFVAAEEVDRRESYDSRCEEGNEAYELDGFVVSDGDSDREEDVTGPEEQDNVDEDDEDGDDVHRRNSIYSTSTESSEDTLFISETKRKKTKSLAHTHHYWKTLVLQVNSGAFSRLPLSNTEPEIIAEQITDAVSLFSRRCNRFREPLVLELGRQMMEDEAVCEALVAAGRLGFATGVEMADGCAVWWVGPRGAREVV</sequence>
<feature type="compositionally biased region" description="Acidic residues" evidence="1">
    <location>
        <begin position="110"/>
        <end position="124"/>
    </location>
</feature>
<evidence type="ECO:0000256" key="1">
    <source>
        <dbReference type="SAM" id="MobiDB-lite"/>
    </source>
</evidence>